<name>A0A415PG33_9FIRM</name>
<keyword evidence="1" id="KW-1133">Transmembrane helix</keyword>
<reference evidence="2 3" key="1">
    <citation type="submission" date="2018-08" db="EMBL/GenBank/DDBJ databases">
        <title>A genome reference for cultivated species of the human gut microbiota.</title>
        <authorList>
            <person name="Zou Y."/>
            <person name="Xue W."/>
            <person name="Luo G."/>
        </authorList>
    </citation>
    <scope>NUCLEOTIDE SEQUENCE [LARGE SCALE GENOMIC DNA]</scope>
    <source>
        <strain evidence="2 3">AF35-6BH</strain>
    </source>
</reference>
<keyword evidence="1" id="KW-0472">Membrane</keyword>
<accession>A0A415PG33</accession>
<evidence type="ECO:0000256" key="1">
    <source>
        <dbReference type="SAM" id="Phobius"/>
    </source>
</evidence>
<sequence>MNKLQKWALIFSVFFGINYAIYILFHFDICYSFLHSKPWIEHTYAFFIGTCAFINLTLLQNNDK</sequence>
<organism evidence="2 3">
    <name type="scientific">Amedibacillus dolichus</name>
    <dbReference type="NCBI Taxonomy" id="31971"/>
    <lineage>
        <taxon>Bacteria</taxon>
        <taxon>Bacillati</taxon>
        <taxon>Bacillota</taxon>
        <taxon>Erysipelotrichia</taxon>
        <taxon>Erysipelotrichales</taxon>
        <taxon>Erysipelotrichaceae</taxon>
        <taxon>Amedibacillus</taxon>
    </lineage>
</organism>
<gene>
    <name evidence="2" type="ORF">DWZ83_05380</name>
</gene>
<feature type="transmembrane region" description="Helical" evidence="1">
    <location>
        <begin position="39"/>
        <end position="59"/>
    </location>
</feature>
<keyword evidence="1" id="KW-0812">Transmembrane</keyword>
<proteinExistence type="predicted"/>
<dbReference type="Proteomes" id="UP000284868">
    <property type="component" value="Unassembled WGS sequence"/>
</dbReference>
<comment type="caution">
    <text evidence="2">The sequence shown here is derived from an EMBL/GenBank/DDBJ whole genome shotgun (WGS) entry which is preliminary data.</text>
</comment>
<protein>
    <submittedName>
        <fullName evidence="2">Uncharacterized protein</fullName>
    </submittedName>
</protein>
<feature type="transmembrane region" description="Helical" evidence="1">
    <location>
        <begin position="7"/>
        <end position="27"/>
    </location>
</feature>
<dbReference type="AlphaFoldDB" id="A0A415PG33"/>
<evidence type="ECO:0000313" key="2">
    <source>
        <dbReference type="EMBL" id="RHM11658.1"/>
    </source>
</evidence>
<keyword evidence="3" id="KW-1185">Reference proteome</keyword>
<evidence type="ECO:0000313" key="3">
    <source>
        <dbReference type="Proteomes" id="UP000284868"/>
    </source>
</evidence>
<dbReference type="EMBL" id="QRPK01000020">
    <property type="protein sequence ID" value="RHM11658.1"/>
    <property type="molecule type" value="Genomic_DNA"/>
</dbReference>